<dbReference type="Gene3D" id="3.40.50.300">
    <property type="entry name" value="P-loop containing nucleotide triphosphate hydrolases"/>
    <property type="match status" value="1"/>
</dbReference>
<dbReference type="InterPro" id="IPR052381">
    <property type="entry name" value="AAA_domain_protein"/>
</dbReference>
<evidence type="ECO:0000259" key="8">
    <source>
        <dbReference type="SMART" id="SM00382"/>
    </source>
</evidence>
<keyword evidence="4" id="KW-0547">Nucleotide-binding</keyword>
<dbReference type="PANTHER" id="PTHR42960:SF1">
    <property type="entry name" value="YCF46 PROTEIN"/>
    <property type="match status" value="1"/>
</dbReference>
<evidence type="ECO:0000256" key="3">
    <source>
        <dbReference type="ARBA" id="ARBA00022640"/>
    </source>
</evidence>
<dbReference type="AlphaFoldDB" id="A0A1C9C8B6"/>
<sequence length="489" mass="56003">MHFEEELIILLLSRHLLIYITTTEEERFEYCINQITTSKYPCSIYCWNFIDGYQNNPNYIGQAKRNPLGALELIENINSLTSKIFILKDFHLFINDISIIRKIKNLFIQLKNHNSHIIILASDIEIPPLLKDIITILEFPLPTLSEITIELTRLFEMMPISIDIDINNLALAYKGMTIELIRRSIAKLISSKKSTQQIFNLIMQEKKQLIKQTDVLEFYAVNNSLDDIGGLHNLKTWLRKRSTAFSQQAQAYGIPYPRGILLIGIQGTGKSLSAKAISKQWNIPLLKLDVGKIFGGIVGESEKNIRKMIKTAEESEPCVLWIDEIDKAFSRGSYSGDSGTTNRVLSSLLTWLSEKNARVFVVATANNILNLPTEILRKGRFDEIFFLDLPNKDERIKIFQIHLMKIRPLTWSKYDLSYLSDLTEKFSGSEINQSIIEAMHNAFYEKRDFTTEDIVLAIENMIPLAFTDASTISNLQEWAKLGKVRLASN</sequence>
<keyword evidence="5" id="KW-0067">ATP-binding</keyword>
<dbReference type="CDD" id="cd19507">
    <property type="entry name" value="RecA-like_Ycf46-like"/>
    <property type="match status" value="1"/>
</dbReference>
<feature type="domain" description="AAA+ ATPase" evidence="8">
    <location>
        <begin position="256"/>
        <end position="391"/>
    </location>
</feature>
<dbReference type="InterPro" id="IPR027417">
    <property type="entry name" value="P-loop_NTPase"/>
</dbReference>
<dbReference type="GO" id="GO:0005524">
    <property type="term" value="F:ATP binding"/>
    <property type="evidence" value="ECO:0007669"/>
    <property type="project" value="UniProtKB-KW"/>
</dbReference>
<dbReference type="Pfam" id="PF00004">
    <property type="entry name" value="AAA"/>
    <property type="match status" value="1"/>
</dbReference>
<dbReference type="InterPro" id="IPR003959">
    <property type="entry name" value="ATPase_AAA_core"/>
</dbReference>
<dbReference type="Gene3D" id="1.10.8.60">
    <property type="match status" value="1"/>
</dbReference>
<dbReference type="EMBL" id="KX284710">
    <property type="protein sequence ID" value="AOM64614.1"/>
    <property type="molecule type" value="Genomic_DNA"/>
</dbReference>
<evidence type="ECO:0000256" key="2">
    <source>
        <dbReference type="ARBA" id="ARBA00022528"/>
    </source>
</evidence>
<dbReference type="PANTHER" id="PTHR42960">
    <property type="entry name" value="YCF46 PROTEIN"/>
    <property type="match status" value="1"/>
</dbReference>
<keyword evidence="3 9" id="KW-0934">Plastid</keyword>
<accession>A0A1C9C8B6</accession>
<evidence type="ECO:0000256" key="6">
    <source>
        <dbReference type="ARBA" id="ARBA00038088"/>
    </source>
</evidence>
<evidence type="ECO:0000313" key="9">
    <source>
        <dbReference type="EMBL" id="AOM64614.1"/>
    </source>
</evidence>
<dbReference type="GO" id="GO:0009507">
    <property type="term" value="C:chloroplast"/>
    <property type="evidence" value="ECO:0007669"/>
    <property type="project" value="UniProtKB-SubCell"/>
</dbReference>
<keyword evidence="2" id="KW-0150">Chloroplast</keyword>
<evidence type="ECO:0000256" key="4">
    <source>
        <dbReference type="ARBA" id="ARBA00022741"/>
    </source>
</evidence>
<dbReference type="InterPro" id="IPR003593">
    <property type="entry name" value="AAA+_ATPase"/>
</dbReference>
<name>A0A1C9C8B6_9FLOR</name>
<comment type="similarity">
    <text evidence="6">Belongs to the AAA ATPase family. Highly divergent.</text>
</comment>
<proteinExistence type="inferred from homology"/>
<dbReference type="SMART" id="SM00382">
    <property type="entry name" value="AAA"/>
    <property type="match status" value="1"/>
</dbReference>
<reference evidence="9" key="1">
    <citation type="journal article" date="2016" name="BMC Biol.">
        <title>Parallel evolution of highly conserved plastid genome architecture in red seaweeds and seed plants.</title>
        <authorList>
            <person name="Lee J."/>
            <person name="Cho C.H."/>
            <person name="Park S.I."/>
            <person name="Choi J.W."/>
            <person name="Song H.S."/>
            <person name="West J.A."/>
            <person name="Bhattacharya D."/>
            <person name="Yoon H.S."/>
        </authorList>
    </citation>
    <scope>NUCLEOTIDE SEQUENCE</scope>
</reference>
<evidence type="ECO:0000256" key="1">
    <source>
        <dbReference type="ARBA" id="ARBA00004229"/>
    </source>
</evidence>
<dbReference type="SUPFAM" id="SSF52540">
    <property type="entry name" value="P-loop containing nucleoside triphosphate hydrolases"/>
    <property type="match status" value="1"/>
</dbReference>
<evidence type="ECO:0000256" key="7">
    <source>
        <dbReference type="ARBA" id="ARBA00040480"/>
    </source>
</evidence>
<gene>
    <name evidence="9" type="primary">ycf46</name>
    <name evidence="9" type="ORF">Riqu_135</name>
</gene>
<evidence type="ECO:0000256" key="5">
    <source>
        <dbReference type="ARBA" id="ARBA00022840"/>
    </source>
</evidence>
<protein>
    <recommendedName>
        <fullName evidence="7">Uncharacterized AAA domain-containing protein ycf46</fullName>
    </recommendedName>
</protein>
<geneLocation type="plastid" evidence="9"/>
<dbReference type="GO" id="GO:0016887">
    <property type="term" value="F:ATP hydrolysis activity"/>
    <property type="evidence" value="ECO:0007669"/>
    <property type="project" value="InterPro"/>
</dbReference>
<comment type="subcellular location">
    <subcellularLocation>
        <location evidence="1">Plastid</location>
        <location evidence="1">Chloroplast</location>
    </subcellularLocation>
</comment>
<organism evidence="9">
    <name type="scientific">Riquetophycus sp</name>
    <dbReference type="NCBI Taxonomy" id="1897556"/>
    <lineage>
        <taxon>Eukaryota</taxon>
        <taxon>Rhodophyta</taxon>
        <taxon>Florideophyceae</taxon>
        <taxon>Rhodymeniophycidae</taxon>
        <taxon>Peyssonneliales</taxon>
        <taxon>Peyssonneliaceae</taxon>
        <taxon>Riquetophycus</taxon>
    </lineage>
</organism>